<evidence type="ECO:0000313" key="3">
    <source>
        <dbReference type="EMBL" id="SDL41134.1"/>
    </source>
</evidence>
<proteinExistence type="predicted"/>
<protein>
    <submittedName>
        <fullName evidence="3">Glucose/arabinose dehydrogenase, beta-propeller fold</fullName>
    </submittedName>
</protein>
<sequence>MKNSIVYLCLIAVSLNISCAQETTNQVDTPKKTPFTAELLVDGLQIPWGMAFLPDGSMLITEKSGELIHFQDGTKTKVSNVPETYQRGQGGLLDVALHPDYANNGWLYMTYASSQGEEKGGHTALSRAKLVNDALTDIEVLYKATPNTTKGQHFGSRIEFDNDGYLYFSIGERGARDENPQDIKRDGGKIYRLFDDGRIPEDNPFVGTDGAKTAIYSYGHRNPQGLAKNPGTGAIWDNEHGPQGGDEINIIKKGANYGWPVITYGINYSGTPITDKTEMPGMEQPLHYWVPSIAPSGMAFVTTDNYGDWKGSILVGSLKFQYLERLILEGNKVVRREKLLADEGRVRDVKEGPDGLIYVAVEGKGIFKLVPNNK</sequence>
<dbReference type="PANTHER" id="PTHR19328:SF75">
    <property type="entry name" value="ALDOSE SUGAR DEHYDROGENASE YLII"/>
    <property type="match status" value="1"/>
</dbReference>
<organism evidence="3 4">
    <name type="scientific">Kriegella aquimaris</name>
    <dbReference type="NCBI Taxonomy" id="192904"/>
    <lineage>
        <taxon>Bacteria</taxon>
        <taxon>Pseudomonadati</taxon>
        <taxon>Bacteroidota</taxon>
        <taxon>Flavobacteriia</taxon>
        <taxon>Flavobacteriales</taxon>
        <taxon>Flavobacteriaceae</taxon>
        <taxon>Kriegella</taxon>
    </lineage>
</organism>
<reference evidence="3 4" key="1">
    <citation type="submission" date="2016-10" db="EMBL/GenBank/DDBJ databases">
        <authorList>
            <person name="de Groot N.N."/>
        </authorList>
    </citation>
    <scope>NUCLEOTIDE SEQUENCE [LARGE SCALE GENOMIC DNA]</scope>
    <source>
        <strain evidence="3 4">DSM 19886</strain>
    </source>
</reference>
<dbReference type="Proteomes" id="UP000199440">
    <property type="component" value="Unassembled WGS sequence"/>
</dbReference>
<feature type="domain" description="Glucose/Sorbosone dehydrogenase" evidence="2">
    <location>
        <begin position="44"/>
        <end position="363"/>
    </location>
</feature>
<dbReference type="InterPro" id="IPR011041">
    <property type="entry name" value="Quinoprot_gluc/sorb_DH_b-prop"/>
</dbReference>
<dbReference type="PANTHER" id="PTHR19328">
    <property type="entry name" value="HEDGEHOG-INTERACTING PROTEIN"/>
    <property type="match status" value="1"/>
</dbReference>
<dbReference type="OrthoDB" id="9770043at2"/>
<accession>A0A1G9JVF4</accession>
<evidence type="ECO:0000256" key="1">
    <source>
        <dbReference type="SAM" id="SignalP"/>
    </source>
</evidence>
<dbReference type="EMBL" id="FNGV01000001">
    <property type="protein sequence ID" value="SDL41134.1"/>
    <property type="molecule type" value="Genomic_DNA"/>
</dbReference>
<dbReference type="InterPro" id="IPR011042">
    <property type="entry name" value="6-blade_b-propeller_TolB-like"/>
</dbReference>
<dbReference type="Gene3D" id="2.120.10.30">
    <property type="entry name" value="TolB, C-terminal domain"/>
    <property type="match status" value="1"/>
</dbReference>
<name>A0A1G9JVF4_9FLAO</name>
<dbReference type="STRING" id="192904.SAMN04488514_101719"/>
<feature type="chain" id="PRO_5011455772" evidence="1">
    <location>
        <begin position="21"/>
        <end position="374"/>
    </location>
</feature>
<keyword evidence="4" id="KW-1185">Reference proteome</keyword>
<dbReference type="Pfam" id="PF07995">
    <property type="entry name" value="GSDH"/>
    <property type="match status" value="1"/>
</dbReference>
<gene>
    <name evidence="3" type="ORF">SAMN04488514_101719</name>
</gene>
<feature type="signal peptide" evidence="1">
    <location>
        <begin position="1"/>
        <end position="20"/>
    </location>
</feature>
<evidence type="ECO:0000259" key="2">
    <source>
        <dbReference type="Pfam" id="PF07995"/>
    </source>
</evidence>
<dbReference type="SUPFAM" id="SSF50952">
    <property type="entry name" value="Soluble quinoprotein glucose dehydrogenase"/>
    <property type="match status" value="1"/>
</dbReference>
<evidence type="ECO:0000313" key="4">
    <source>
        <dbReference type="Proteomes" id="UP000199440"/>
    </source>
</evidence>
<dbReference type="RefSeq" id="WP_089885338.1">
    <property type="nucleotide sequence ID" value="NZ_FNGV01000001.1"/>
</dbReference>
<keyword evidence="1" id="KW-0732">Signal</keyword>
<dbReference type="AlphaFoldDB" id="A0A1G9JVF4"/>
<dbReference type="InterPro" id="IPR012938">
    <property type="entry name" value="Glc/Sorbosone_DH"/>
</dbReference>